<comment type="function">
    <text evidence="15">E3 ubiquitin-protein ligase. Component of the ribosome quality control complex (RQC), a ribosome-associated complex that mediates ubiquitination and extraction of incompletely synthesized nascent chains for proteasomal degradation.</text>
</comment>
<dbReference type="GO" id="GO:1990112">
    <property type="term" value="C:RQC complex"/>
    <property type="evidence" value="ECO:0007669"/>
    <property type="project" value="UniProtKB-UniRule"/>
</dbReference>
<dbReference type="GO" id="GO:0043023">
    <property type="term" value="F:ribosomal large subunit binding"/>
    <property type="evidence" value="ECO:0007669"/>
    <property type="project" value="TreeGrafter"/>
</dbReference>
<evidence type="ECO:0000256" key="5">
    <source>
        <dbReference type="ARBA" id="ARBA00012483"/>
    </source>
</evidence>
<accession>A0A024U1S7</accession>
<evidence type="ECO:0000256" key="12">
    <source>
        <dbReference type="ARBA" id="ARBA00022786"/>
    </source>
</evidence>
<dbReference type="InterPro" id="IPR054476">
    <property type="entry name" value="Ltn1_N"/>
</dbReference>
<reference evidence="17" key="1">
    <citation type="submission" date="2013-12" db="EMBL/GenBank/DDBJ databases">
        <title>The Genome Sequence of Aphanomyces invadans NJM9701.</title>
        <authorList>
            <consortium name="The Broad Institute Genomics Platform"/>
            <person name="Russ C."/>
            <person name="Tyler B."/>
            <person name="van West P."/>
            <person name="Dieguez-Uribeondo J."/>
            <person name="Young S.K."/>
            <person name="Zeng Q."/>
            <person name="Gargeya S."/>
            <person name="Fitzgerald M."/>
            <person name="Abouelleil A."/>
            <person name="Alvarado L."/>
            <person name="Chapman S.B."/>
            <person name="Gainer-Dewar J."/>
            <person name="Goldberg J."/>
            <person name="Griggs A."/>
            <person name="Gujja S."/>
            <person name="Hansen M."/>
            <person name="Howarth C."/>
            <person name="Imamovic A."/>
            <person name="Ireland A."/>
            <person name="Larimer J."/>
            <person name="McCowan C."/>
            <person name="Murphy C."/>
            <person name="Pearson M."/>
            <person name="Poon T.W."/>
            <person name="Priest M."/>
            <person name="Roberts A."/>
            <person name="Saif S."/>
            <person name="Shea T."/>
            <person name="Sykes S."/>
            <person name="Wortman J."/>
            <person name="Nusbaum C."/>
            <person name="Birren B."/>
        </authorList>
    </citation>
    <scope>NUCLEOTIDE SEQUENCE [LARGE SCALE GENOMIC DNA]</scope>
    <source>
        <strain evidence="17">NJM9701</strain>
    </source>
</reference>
<protein>
    <recommendedName>
        <fullName evidence="6 15">E3 ubiquitin-protein ligase listerin</fullName>
        <ecNumber evidence="5 15">2.3.2.27</ecNumber>
    </recommendedName>
    <alternativeName>
        <fullName evidence="15">RING-type E3 ubiquitin transferase listerin</fullName>
    </alternativeName>
</protein>
<dbReference type="GO" id="GO:0072344">
    <property type="term" value="P:rescue of stalled ribosome"/>
    <property type="evidence" value="ECO:0007669"/>
    <property type="project" value="UniProtKB-UniRule"/>
</dbReference>
<organism evidence="17">
    <name type="scientific">Aphanomyces invadans</name>
    <dbReference type="NCBI Taxonomy" id="157072"/>
    <lineage>
        <taxon>Eukaryota</taxon>
        <taxon>Sar</taxon>
        <taxon>Stramenopiles</taxon>
        <taxon>Oomycota</taxon>
        <taxon>Saprolegniomycetes</taxon>
        <taxon>Saprolegniales</taxon>
        <taxon>Verrucalvaceae</taxon>
        <taxon>Aphanomyces</taxon>
    </lineage>
</organism>
<evidence type="ECO:0000256" key="11">
    <source>
        <dbReference type="ARBA" id="ARBA00022771"/>
    </source>
</evidence>
<comment type="subunit">
    <text evidence="15">Component of the ribosome quality control complex (RQC).</text>
</comment>
<evidence type="ECO:0000256" key="2">
    <source>
        <dbReference type="ARBA" id="ARBA00004514"/>
    </source>
</evidence>
<dbReference type="EMBL" id="KI913966">
    <property type="protein sequence ID" value="ETV99836.1"/>
    <property type="molecule type" value="Genomic_DNA"/>
</dbReference>
<evidence type="ECO:0000256" key="9">
    <source>
        <dbReference type="ARBA" id="ARBA00022723"/>
    </source>
</evidence>
<dbReference type="eggNOG" id="KOG0803">
    <property type="taxonomic scope" value="Eukaryota"/>
</dbReference>
<evidence type="ECO:0000256" key="13">
    <source>
        <dbReference type="ARBA" id="ARBA00022833"/>
    </source>
</evidence>
<dbReference type="SUPFAM" id="SSF48371">
    <property type="entry name" value="ARM repeat"/>
    <property type="match status" value="1"/>
</dbReference>
<dbReference type="SUPFAM" id="SSF57850">
    <property type="entry name" value="RING/U-box"/>
    <property type="match status" value="1"/>
</dbReference>
<dbReference type="GO" id="GO:0061630">
    <property type="term" value="F:ubiquitin protein ligase activity"/>
    <property type="evidence" value="ECO:0007669"/>
    <property type="project" value="UniProtKB-UniRule"/>
</dbReference>
<keyword evidence="11 14" id="KW-0863">Zinc-finger</keyword>
<keyword evidence="7" id="KW-0963">Cytoplasm</keyword>
<comment type="catalytic activity">
    <reaction evidence="1 15">
        <text>S-ubiquitinyl-[E2 ubiquitin-conjugating enzyme]-L-cysteine + [acceptor protein]-L-lysine = [E2 ubiquitin-conjugating enzyme]-L-cysteine + N(6)-ubiquitinyl-[acceptor protein]-L-lysine.</text>
        <dbReference type="EC" id="2.3.2.27"/>
    </reaction>
</comment>
<dbReference type="Pfam" id="PF23009">
    <property type="entry name" value="UBC_like"/>
    <property type="match status" value="1"/>
</dbReference>
<dbReference type="InterPro" id="IPR039804">
    <property type="entry name" value="RING-CH-C4HC3_LTN1"/>
</dbReference>
<evidence type="ECO:0000256" key="7">
    <source>
        <dbReference type="ARBA" id="ARBA00022490"/>
    </source>
</evidence>
<dbReference type="Pfam" id="PF22958">
    <property type="entry name" value="Ltn1_1st"/>
    <property type="match status" value="1"/>
</dbReference>
<name>A0A024U1S7_9STRA</name>
<dbReference type="UniPathway" id="UPA00143"/>
<dbReference type="InterPro" id="IPR054477">
    <property type="entry name" value="LTN1_E3_ligase_6th"/>
</dbReference>
<dbReference type="PANTHER" id="PTHR12389">
    <property type="entry name" value="ZINC FINGER PROTEIN 294"/>
    <property type="match status" value="1"/>
</dbReference>
<dbReference type="GO" id="GO:0005829">
    <property type="term" value="C:cytosol"/>
    <property type="evidence" value="ECO:0007669"/>
    <property type="project" value="UniProtKB-SubCell"/>
</dbReference>
<proteinExistence type="inferred from homology"/>
<sequence>MGGKKAINQQDKLAKANASSSARAAQSLLGKSSSTGFIGFSAFAAPATSIPARASASATPAPATSNTSSFSFYDGPDIELSLALKMLGKRDAQTKTKALTTLRDTLVPVRKPADLRPAIGQYCYLYGAKLMLDNDRRVRQLATEVLGALIERLTKGTVFHNHMQLLLPPWYLLAMHDIHADTAKGAKRAFVALLPTEEAQTAVLAAHADLLLTNVQSYLALTVESLVDRGLCTPEEADECYERCVTSALLGARTLLSQPAPPSSIFPTHVNDDSIRQFLTGLAKFTTLTSKNATFSRTSIRHAAYEVLTAATTACPDLLQSAIDPKVVLGVVAEKFPANVPAAWTLVLTYLNAFQHVASDDATSNFSWSTILPNVLPKVLAATKHANYGATSSLSNLLPFVSLVPKNVSSTSFYVDLLAALWKSLDSPHVMHGQSQVVTAFVECLSAMWTIFPEHATSRSDAQDSAYVTSFENVITMAWTKALTTTCLPDRSFRVFLDLMTALVPRLTAYSSRQDDGDKCHIPSLAVCLLHRALHAALHRGLAHDASHKRMLDTLRQLVNVASATTTTTGASWTEENVVGRPLLETIRSLVPIGAVYTTALLVWLGNLLDLLGLSTLFPDTMAALATFQQFVAPSFSSIGQDKAPYFRVWKHFAPFAPSVLWTQLLVQWEYRTDVVAWKNEALPQAPPSLLSQWHVFAQTEPSCRQPDDSLSLFATIWNSHWFDTRVMVVLLESSPATPTWADDELGFFTACWGNLQPLVSPATLRQVLTWCRQHRATPKAWSLLESLLPLLVAIDSNDIWLDVIELVDTVVAHLALHSHAMAVWKSTIRTSFVSQWSITYQTMLLDNWVDHLHRLYSSDTSSATPSCSAAQWAVLCAEFVTLDNALSTPYWEKLPLTDSATSPPSYRLLECVAELCHWNHASLLHDANGYLPTRSPDQVYRWLFVDVAFALTWYTVDIDPTVLSEHVGTWIEPYLMLTELLEALGDRPLLVQTLLHVASSLDDDETGWFDTILLSHLDQAPSASTRQRDGPGVPRQLKLWMFEIGLDYLSTDLLLASVQDLTDNIPAAFVHVALPRVVQSVLDISHGDDARTEAHTAAMASAVQALTQLRLTSVLSWTADPTASLDALTQIAHLLPFMHSFHTASVPVDDDDVVALVGRRLKAPSSRIPVTEWLVLASFVLASLQLAPSPPPPNLVGVAGQLVLHAFSAKQDVSELVTAKLHGTSVDSIRALRHVHPQFLACRRMLLRLVQALVRHGHNHSSIELARHHRDALAMVGLRTIVDCLQLKPQFHVAFATAPPSESAETGAALGMWSLVQHTYDVEQALTAGLLGLHDLLRFVELDHTDVARVILQVSQGRDLLWHALSETITHPTLQAALYQVLRLTNLAVDLPNVQDVVDVDGEDEAATDVALADLVITPGLRQALAKLHVDSDDGAPSKAKSTGSPPLGRLLVWDLFLRMFPDSSSPLVTSALGAYVAKQKLLHSVLTLCGSFIQTTKVQLTSVEAVDAAFPTLATLGQHKFTDTFVDALAGAVFYKTVVKLPTMVRLWWNDDCSRSARSWISKFCEDTVSPLILLDEIRAIHAAESKALWDPDEMTVRGSKVSREITTTYLKDECTLEMVIRVPASYPLRSVEVECTKRIGISEERWRRWVLQILKVTTSQDGSLLDAVLLWKSNVDKEFDGVEPCPICFSILNPKTMGLPNLQCRTCSNKYHNSCLYKWFNQSSKNKCPICQQPFC</sequence>
<dbReference type="GO" id="GO:1990116">
    <property type="term" value="P:ribosome-associated ubiquitin-dependent protein catabolic process"/>
    <property type="evidence" value="ECO:0007669"/>
    <property type="project" value="UniProtKB-UniRule"/>
</dbReference>
<dbReference type="RefSeq" id="XP_008871612.1">
    <property type="nucleotide sequence ID" value="XM_008873390.1"/>
</dbReference>
<dbReference type="InterPro" id="IPR054478">
    <property type="entry name" value="LTN1_UBC"/>
</dbReference>
<evidence type="ECO:0000256" key="4">
    <source>
        <dbReference type="ARBA" id="ARBA00007997"/>
    </source>
</evidence>
<keyword evidence="12 15" id="KW-0833">Ubl conjugation pathway</keyword>
<comment type="subcellular location">
    <subcellularLocation>
        <location evidence="2">Cytoplasm</location>
        <location evidence="2">Cytosol</location>
    </subcellularLocation>
</comment>
<dbReference type="InterPro" id="IPR039795">
    <property type="entry name" value="LTN1/Rkr1"/>
</dbReference>
<gene>
    <name evidence="17" type="ORF">H310_07877</name>
</gene>
<keyword evidence="9 15" id="KW-0479">Metal-binding</keyword>
<comment type="similarity">
    <text evidence="4 15">Belongs to the LTN1 family.</text>
</comment>
<dbReference type="FunFam" id="3.30.40.10:FF:000038">
    <property type="entry name" value="E3 ubiquitin-protein ligase listerin"/>
    <property type="match status" value="1"/>
</dbReference>
<dbReference type="InterPro" id="IPR016024">
    <property type="entry name" value="ARM-type_fold"/>
</dbReference>
<dbReference type="Gene3D" id="3.30.40.10">
    <property type="entry name" value="Zinc/RING finger domain, C3HC4 (zinc finger)"/>
    <property type="match status" value="1"/>
</dbReference>
<dbReference type="PROSITE" id="PS50089">
    <property type="entry name" value="ZF_RING_2"/>
    <property type="match status" value="1"/>
</dbReference>
<feature type="domain" description="RING-type" evidence="16">
    <location>
        <begin position="1688"/>
        <end position="1735"/>
    </location>
</feature>
<dbReference type="CDD" id="cd16491">
    <property type="entry name" value="RING-CH-C4HC3_LTN1"/>
    <property type="match status" value="1"/>
</dbReference>
<dbReference type="GO" id="GO:0008270">
    <property type="term" value="F:zinc ion binding"/>
    <property type="evidence" value="ECO:0007669"/>
    <property type="project" value="UniProtKB-KW"/>
</dbReference>
<evidence type="ECO:0000256" key="1">
    <source>
        <dbReference type="ARBA" id="ARBA00000900"/>
    </source>
</evidence>
<keyword evidence="10" id="KW-0677">Repeat</keyword>
<dbReference type="InterPro" id="IPR001841">
    <property type="entry name" value="Znf_RING"/>
</dbReference>
<dbReference type="VEuPathDB" id="FungiDB:H310_07877"/>
<dbReference type="PANTHER" id="PTHR12389:SF0">
    <property type="entry name" value="E3 UBIQUITIN-PROTEIN LIGASE LISTERIN"/>
    <property type="match status" value="1"/>
</dbReference>
<dbReference type="InterPro" id="IPR013083">
    <property type="entry name" value="Znf_RING/FYVE/PHD"/>
</dbReference>
<dbReference type="OrthoDB" id="6108at2759"/>
<evidence type="ECO:0000256" key="14">
    <source>
        <dbReference type="PROSITE-ProRule" id="PRU00175"/>
    </source>
</evidence>
<dbReference type="EC" id="2.3.2.27" evidence="5 15"/>
<dbReference type="GeneID" id="20084927"/>
<evidence type="ECO:0000256" key="10">
    <source>
        <dbReference type="ARBA" id="ARBA00022737"/>
    </source>
</evidence>
<dbReference type="STRING" id="157072.A0A024U1S7"/>
<evidence type="ECO:0000256" key="15">
    <source>
        <dbReference type="RuleBase" id="RU367090"/>
    </source>
</evidence>
<evidence type="ECO:0000313" key="17">
    <source>
        <dbReference type="EMBL" id="ETV99836.1"/>
    </source>
</evidence>
<keyword evidence="8 15" id="KW-0808">Transferase</keyword>
<dbReference type="Pfam" id="PF22999">
    <property type="entry name" value="LTN1_E3_ligase_6th"/>
    <property type="match status" value="1"/>
</dbReference>
<evidence type="ECO:0000256" key="8">
    <source>
        <dbReference type="ARBA" id="ARBA00022679"/>
    </source>
</evidence>
<dbReference type="GO" id="GO:0016567">
    <property type="term" value="P:protein ubiquitination"/>
    <property type="evidence" value="ECO:0007669"/>
    <property type="project" value="UniProtKB-UniPathway"/>
</dbReference>
<evidence type="ECO:0000256" key="6">
    <source>
        <dbReference type="ARBA" id="ARBA00017157"/>
    </source>
</evidence>
<keyword evidence="13 15" id="KW-0862">Zinc</keyword>
<evidence type="ECO:0000256" key="3">
    <source>
        <dbReference type="ARBA" id="ARBA00004906"/>
    </source>
</evidence>
<comment type="pathway">
    <text evidence="3 15">Protein modification; protein ubiquitination.</text>
</comment>
<evidence type="ECO:0000259" key="16">
    <source>
        <dbReference type="PROSITE" id="PS50089"/>
    </source>
</evidence>